<evidence type="ECO:0000313" key="5">
    <source>
        <dbReference type="Proteomes" id="UP000749559"/>
    </source>
</evidence>
<dbReference type="PANTHER" id="PTHR25462">
    <property type="entry name" value="BONUS, ISOFORM C-RELATED"/>
    <property type="match status" value="1"/>
</dbReference>
<dbReference type="AlphaFoldDB" id="A0A8J1U7K0"/>
<evidence type="ECO:0000313" key="4">
    <source>
        <dbReference type="EMBL" id="CAH1795691.1"/>
    </source>
</evidence>
<dbReference type="SUPFAM" id="SSF57850">
    <property type="entry name" value="RING/U-box"/>
    <property type="match status" value="1"/>
</dbReference>
<dbReference type="PANTHER" id="PTHR25462:SF296">
    <property type="entry name" value="MEIOTIC P26, ISOFORM F"/>
    <property type="match status" value="1"/>
</dbReference>
<dbReference type="Gene3D" id="4.10.830.40">
    <property type="match status" value="1"/>
</dbReference>
<dbReference type="InterPro" id="IPR001841">
    <property type="entry name" value="Znf_RING"/>
</dbReference>
<keyword evidence="1" id="KW-0479">Metal-binding</keyword>
<name>A0A8J1U7K0_OWEFU</name>
<dbReference type="SMART" id="SM00336">
    <property type="entry name" value="BBOX"/>
    <property type="match status" value="2"/>
</dbReference>
<keyword evidence="3" id="KW-0862">Zinc</keyword>
<gene>
    <name evidence="4" type="ORF">OFUS_LOCUS20196</name>
</gene>
<dbReference type="InterPro" id="IPR047153">
    <property type="entry name" value="TRIM45/56/19-like"/>
</dbReference>
<sequence length="387" mass="43878">MAATKSFIEEYTGLLKCAICLEIVKTPKSLKCLHTFCEGCLGTWIKDEKDNRKKTYPCPVCMCENAVPAKGARSYMTNFTMKSMAEALEKAKQEDEKDIECDTCMQGEDHSSAVTRCVECAEYMCEICEIYHGRMRSTKSHQCVKLTGDPERDAKIAIESLGQRNVDCSKHAEQPLEFYCKTHKIPVCRDCCITDHFGHPCVEIDDVAKAELRKVSALMGLATQRKNLLESQLGTSVDLTDAQGKKFTELLNSINFDRQAAQNELDKHFNKLERDVQDLQDKTIKQIESQRSHLEQQKGITETTLLYVTTLQKYGHPIEIMKSRADINQILQNWSPMTSTADFDTLAKSLEKIRYQPRRLDVSKLGHIISASDKGQTRVSVTTVKRK</sequence>
<dbReference type="Gene3D" id="3.30.40.10">
    <property type="entry name" value="Zinc/RING finger domain, C3HC4 (zinc finger)"/>
    <property type="match status" value="1"/>
</dbReference>
<dbReference type="Pfam" id="PF00643">
    <property type="entry name" value="zf-B_box"/>
    <property type="match status" value="1"/>
</dbReference>
<dbReference type="InterPro" id="IPR017907">
    <property type="entry name" value="Znf_RING_CS"/>
</dbReference>
<dbReference type="OrthoDB" id="6105938at2759"/>
<dbReference type="PROSITE" id="PS00518">
    <property type="entry name" value="ZF_RING_1"/>
    <property type="match status" value="1"/>
</dbReference>
<comment type="caution">
    <text evidence="4">The sequence shown here is derived from an EMBL/GenBank/DDBJ whole genome shotgun (WGS) entry which is preliminary data.</text>
</comment>
<dbReference type="EMBL" id="CAIIXF020000009">
    <property type="protein sequence ID" value="CAH1795691.1"/>
    <property type="molecule type" value="Genomic_DNA"/>
</dbReference>
<dbReference type="InterPro" id="IPR013083">
    <property type="entry name" value="Znf_RING/FYVE/PHD"/>
</dbReference>
<dbReference type="SUPFAM" id="SSF57845">
    <property type="entry name" value="B-box zinc-binding domain"/>
    <property type="match status" value="1"/>
</dbReference>
<dbReference type="Pfam" id="PF00097">
    <property type="entry name" value="zf-C3HC4"/>
    <property type="match status" value="1"/>
</dbReference>
<evidence type="ECO:0000256" key="3">
    <source>
        <dbReference type="ARBA" id="ARBA00022833"/>
    </source>
</evidence>
<dbReference type="InterPro" id="IPR018957">
    <property type="entry name" value="Znf_C3HC4_RING-type"/>
</dbReference>
<dbReference type="SMART" id="SM00184">
    <property type="entry name" value="RING"/>
    <property type="match status" value="1"/>
</dbReference>
<keyword evidence="2" id="KW-0863">Zinc-finger</keyword>
<proteinExistence type="predicted"/>
<organism evidence="4 5">
    <name type="scientific">Owenia fusiformis</name>
    <name type="common">Polychaete worm</name>
    <dbReference type="NCBI Taxonomy" id="6347"/>
    <lineage>
        <taxon>Eukaryota</taxon>
        <taxon>Metazoa</taxon>
        <taxon>Spiralia</taxon>
        <taxon>Lophotrochozoa</taxon>
        <taxon>Annelida</taxon>
        <taxon>Polychaeta</taxon>
        <taxon>Sedentaria</taxon>
        <taxon>Canalipalpata</taxon>
        <taxon>Sabellida</taxon>
        <taxon>Oweniida</taxon>
        <taxon>Oweniidae</taxon>
        <taxon>Owenia</taxon>
    </lineage>
</organism>
<dbReference type="GO" id="GO:0008270">
    <property type="term" value="F:zinc ion binding"/>
    <property type="evidence" value="ECO:0007669"/>
    <property type="project" value="UniProtKB-KW"/>
</dbReference>
<dbReference type="Proteomes" id="UP000749559">
    <property type="component" value="Unassembled WGS sequence"/>
</dbReference>
<accession>A0A8J1U7K0</accession>
<keyword evidence="5" id="KW-1185">Reference proteome</keyword>
<evidence type="ECO:0000256" key="1">
    <source>
        <dbReference type="ARBA" id="ARBA00022723"/>
    </source>
</evidence>
<protein>
    <submittedName>
        <fullName evidence="4">Uncharacterized protein</fullName>
    </submittedName>
</protein>
<evidence type="ECO:0000256" key="2">
    <source>
        <dbReference type="ARBA" id="ARBA00022771"/>
    </source>
</evidence>
<dbReference type="PROSITE" id="PS50119">
    <property type="entry name" value="ZF_BBOX"/>
    <property type="match status" value="1"/>
</dbReference>
<dbReference type="InterPro" id="IPR000315">
    <property type="entry name" value="Znf_B-box"/>
</dbReference>
<dbReference type="Gene3D" id="3.30.160.60">
    <property type="entry name" value="Classic Zinc Finger"/>
    <property type="match status" value="1"/>
</dbReference>
<dbReference type="PROSITE" id="PS50089">
    <property type="entry name" value="ZF_RING_2"/>
    <property type="match status" value="1"/>
</dbReference>
<reference evidence="4" key="1">
    <citation type="submission" date="2022-03" db="EMBL/GenBank/DDBJ databases">
        <authorList>
            <person name="Martin C."/>
        </authorList>
    </citation>
    <scope>NUCLEOTIDE SEQUENCE</scope>
</reference>